<feature type="domain" description="HTH lysR-type" evidence="5">
    <location>
        <begin position="1"/>
        <end position="58"/>
    </location>
</feature>
<dbReference type="GO" id="GO:0003677">
    <property type="term" value="F:DNA binding"/>
    <property type="evidence" value="ECO:0007669"/>
    <property type="project" value="UniProtKB-KW"/>
</dbReference>
<protein>
    <submittedName>
        <fullName evidence="6">DNA-binding transcriptional LysR family regulator</fullName>
    </submittedName>
</protein>
<name>A0ABV2K3C8_SPOPS</name>
<dbReference type="Gene3D" id="3.40.190.290">
    <property type="match status" value="1"/>
</dbReference>
<evidence type="ECO:0000313" key="7">
    <source>
        <dbReference type="Proteomes" id="UP001549104"/>
    </source>
</evidence>
<dbReference type="SUPFAM" id="SSF53850">
    <property type="entry name" value="Periplasmic binding protein-like II"/>
    <property type="match status" value="1"/>
</dbReference>
<proteinExistence type="inferred from homology"/>
<dbReference type="Pfam" id="PF00126">
    <property type="entry name" value="HTH_1"/>
    <property type="match status" value="1"/>
</dbReference>
<comment type="similarity">
    <text evidence="1">Belongs to the LysR transcriptional regulatory family.</text>
</comment>
<dbReference type="InterPro" id="IPR000847">
    <property type="entry name" value="LysR_HTH_N"/>
</dbReference>
<keyword evidence="4" id="KW-0804">Transcription</keyword>
<evidence type="ECO:0000313" key="6">
    <source>
        <dbReference type="EMBL" id="MET3655571.1"/>
    </source>
</evidence>
<evidence type="ECO:0000256" key="3">
    <source>
        <dbReference type="ARBA" id="ARBA00023125"/>
    </source>
</evidence>
<evidence type="ECO:0000256" key="2">
    <source>
        <dbReference type="ARBA" id="ARBA00023015"/>
    </source>
</evidence>
<comment type="caution">
    <text evidence="6">The sequence shown here is derived from an EMBL/GenBank/DDBJ whole genome shotgun (WGS) entry which is preliminary data.</text>
</comment>
<reference evidence="6 7" key="1">
    <citation type="submission" date="2024-06" db="EMBL/GenBank/DDBJ databases">
        <title>Sorghum-associated microbial communities from plants grown in Nebraska, USA.</title>
        <authorList>
            <person name="Schachtman D."/>
        </authorList>
    </citation>
    <scope>NUCLEOTIDE SEQUENCE [LARGE SCALE GENOMIC DNA]</scope>
    <source>
        <strain evidence="6 7">1288</strain>
    </source>
</reference>
<dbReference type="Proteomes" id="UP001549104">
    <property type="component" value="Unassembled WGS sequence"/>
</dbReference>
<dbReference type="CDD" id="cd05466">
    <property type="entry name" value="PBP2_LTTR_substrate"/>
    <property type="match status" value="1"/>
</dbReference>
<dbReference type="Gene3D" id="1.10.10.10">
    <property type="entry name" value="Winged helix-like DNA-binding domain superfamily/Winged helix DNA-binding domain"/>
    <property type="match status" value="1"/>
</dbReference>
<gene>
    <name evidence="6" type="ORF">ABIC55_000655</name>
</gene>
<dbReference type="InterPro" id="IPR036390">
    <property type="entry name" value="WH_DNA-bd_sf"/>
</dbReference>
<dbReference type="InterPro" id="IPR005119">
    <property type="entry name" value="LysR_subst-bd"/>
</dbReference>
<keyword evidence="3 6" id="KW-0238">DNA-binding</keyword>
<dbReference type="Pfam" id="PF03466">
    <property type="entry name" value="LysR_substrate"/>
    <property type="match status" value="1"/>
</dbReference>
<sequence length="285" mass="33170">MDYKDCIILETLFIEKNIKKTADRLFLTQPAISYRIQKLEEKFGIPIIVRGNKGIQFTPRGEFLVVRAKKIAEEIRKTIELIEEYEDGGGTIRLGATNNFSTYNLPLLLKDFRLQNPNVKIKLKTGLGMDIMQYLNNDEIHIGIESGGHRWEGEKILLREDPLVLISKEPIKVNELPSHPMITYKSNIEVQKLSNEWWQSHFSVQPNILIKTDFIEICKRMVLEGLGYAIVPNDCLDDERKMWTKELVNKQGNPLYANTWLNYRESSRNLEAVDRFIEFLLNKTK</sequence>
<dbReference type="PRINTS" id="PR00039">
    <property type="entry name" value="HTHLYSR"/>
</dbReference>
<dbReference type="RefSeq" id="WP_354312142.1">
    <property type="nucleotide sequence ID" value="NZ_JBEPME010000001.1"/>
</dbReference>
<dbReference type="PROSITE" id="PS50931">
    <property type="entry name" value="HTH_LYSR"/>
    <property type="match status" value="1"/>
</dbReference>
<evidence type="ECO:0000259" key="5">
    <source>
        <dbReference type="PROSITE" id="PS50931"/>
    </source>
</evidence>
<dbReference type="PANTHER" id="PTHR30126">
    <property type="entry name" value="HTH-TYPE TRANSCRIPTIONAL REGULATOR"/>
    <property type="match status" value="1"/>
</dbReference>
<keyword evidence="7" id="KW-1185">Reference proteome</keyword>
<dbReference type="InterPro" id="IPR036388">
    <property type="entry name" value="WH-like_DNA-bd_sf"/>
</dbReference>
<organism evidence="6 7">
    <name type="scientific">Sporosarcina psychrophila</name>
    <name type="common">Bacillus psychrophilus</name>
    <dbReference type="NCBI Taxonomy" id="1476"/>
    <lineage>
        <taxon>Bacteria</taxon>
        <taxon>Bacillati</taxon>
        <taxon>Bacillota</taxon>
        <taxon>Bacilli</taxon>
        <taxon>Bacillales</taxon>
        <taxon>Caryophanaceae</taxon>
        <taxon>Sporosarcina</taxon>
    </lineage>
</organism>
<evidence type="ECO:0000256" key="1">
    <source>
        <dbReference type="ARBA" id="ARBA00009437"/>
    </source>
</evidence>
<evidence type="ECO:0000256" key="4">
    <source>
        <dbReference type="ARBA" id="ARBA00023163"/>
    </source>
</evidence>
<keyword evidence="2" id="KW-0805">Transcription regulation</keyword>
<dbReference type="SUPFAM" id="SSF46785">
    <property type="entry name" value="Winged helix' DNA-binding domain"/>
    <property type="match status" value="1"/>
</dbReference>
<accession>A0ABV2K3C8</accession>
<dbReference type="PANTHER" id="PTHR30126:SF78">
    <property type="entry name" value="HTH LYSR-TYPE DOMAIN-CONTAINING PROTEIN"/>
    <property type="match status" value="1"/>
</dbReference>
<dbReference type="EMBL" id="JBEPME010000001">
    <property type="protein sequence ID" value="MET3655571.1"/>
    <property type="molecule type" value="Genomic_DNA"/>
</dbReference>